<evidence type="ECO:0000256" key="9">
    <source>
        <dbReference type="ARBA" id="ARBA00023136"/>
    </source>
</evidence>
<dbReference type="InParanoid" id="F0ZGV5"/>
<dbReference type="VEuPathDB" id="AmoebaDB:DICPUDRAFT_91755"/>
<sequence length="457" mass="52309">MKIINIVFLFLVVVGLALSNPHHHNTWVNQDVQRSIDLTTQLSKQILSVKAKSLVDNNKNYQISFDNTYHVSVQAFDDKNNELKVHLSPNSINIKEGFNTFDIELNNKYKINEVLSLKLKVTLMSQMKPYPVEIKQGQTQLVLYNDNHYFTSPYKTETQKTTVKLASGKVESFSEIKPSSLKTNTIVYGPFSNVEAFTVSPMRIHFENSAHFMVLTQLKKEYEVSHWGNLAVETSYYLENQGAHLKGPFSRLDYQRNPGANPSHISEINEAVPLSAADFYYRDSIGNISTSVYQYQSNRINFKITPRFPLMGGWKNNFYTGYNLPIQNFLSVDSADGSYHLNVTFGVGIDNIYVEDHQVKIILPEGATDIKVKSPFPVTETREIRKTYLDTVGRPVIVLNVRDTSFENYRYIQVTYNLSSLSIFHEPLLVIGAVFTFCLFIMFYSRFDLSINKSKVN</sequence>
<protein>
    <recommendedName>
        <fullName evidence="10">Dolichyl-diphosphooligosaccharide--protein glycosyltransferase subunit 1</fullName>
    </recommendedName>
</protein>
<evidence type="ECO:0000256" key="1">
    <source>
        <dbReference type="ARBA" id="ARBA00002791"/>
    </source>
</evidence>
<evidence type="ECO:0000256" key="6">
    <source>
        <dbReference type="ARBA" id="ARBA00022729"/>
    </source>
</evidence>
<dbReference type="FunCoup" id="F0ZGV5">
    <property type="interactions" value="953"/>
</dbReference>
<dbReference type="AlphaFoldDB" id="F0ZGV5"/>
<dbReference type="Proteomes" id="UP000001064">
    <property type="component" value="Unassembled WGS sequence"/>
</dbReference>
<dbReference type="STRING" id="5786.F0ZGV5"/>
<evidence type="ECO:0000256" key="2">
    <source>
        <dbReference type="ARBA" id="ARBA00004115"/>
    </source>
</evidence>
<comment type="function">
    <text evidence="1 10">Subunit of the oligosaccharyl transferase (OST) complex that catalyzes the initial transfer of a defined glycan (Glc(3)Man(9)GlcNAc(2) in eukaryotes) from the lipid carrier dolichol-pyrophosphate to an asparagine residue within an Asn-X-Ser/Thr consensus motif in nascent polypeptide chains, the first step in protein N-glycosylation. N-glycosylation occurs cotranslationally and the complex associates with the Sec61 complex at the channel-forming translocon complex that mediates protein translocation across the endoplasmic reticulum (ER). All subunits are required for a maximal enzyme activity.</text>
</comment>
<evidence type="ECO:0000256" key="10">
    <source>
        <dbReference type="RuleBase" id="RU361143"/>
    </source>
</evidence>
<keyword evidence="8 10" id="KW-1133">Transmembrane helix</keyword>
<comment type="subcellular location">
    <subcellularLocation>
        <location evidence="2 10">Endoplasmic reticulum membrane</location>
        <topology evidence="2 10">Single-pass type I membrane protein</topology>
    </subcellularLocation>
</comment>
<dbReference type="KEGG" id="dpp:DICPUDRAFT_91755"/>
<dbReference type="OMA" id="RYEYARE"/>
<dbReference type="PANTHER" id="PTHR21049">
    <property type="entry name" value="RIBOPHORIN I"/>
    <property type="match status" value="1"/>
</dbReference>
<feature type="chain" id="PRO_5005128789" description="Dolichyl-diphosphooligosaccharide--protein glycosyltransferase subunit 1" evidence="10">
    <location>
        <begin position="20"/>
        <end position="457"/>
    </location>
</feature>
<evidence type="ECO:0000256" key="3">
    <source>
        <dbReference type="ARBA" id="ARBA00004922"/>
    </source>
</evidence>
<dbReference type="eggNOG" id="KOG2291">
    <property type="taxonomic scope" value="Eukaryota"/>
</dbReference>
<evidence type="ECO:0000313" key="11">
    <source>
        <dbReference type="EMBL" id="EGC36843.1"/>
    </source>
</evidence>
<comment type="pathway">
    <text evidence="3 10">Protein modification; protein glycosylation.</text>
</comment>
<dbReference type="InterPro" id="IPR007676">
    <property type="entry name" value="Ribophorin_I"/>
</dbReference>
<dbReference type="GO" id="GO:0018279">
    <property type="term" value="P:protein N-linked glycosylation via asparagine"/>
    <property type="evidence" value="ECO:0000318"/>
    <property type="project" value="GO_Central"/>
</dbReference>
<keyword evidence="6 10" id="KW-0732">Signal</keyword>
<keyword evidence="5 10" id="KW-0812">Transmembrane</keyword>
<proteinExistence type="inferred from homology"/>
<accession>F0ZGV5</accession>
<dbReference type="RefSeq" id="XP_003286641.1">
    <property type="nucleotide sequence ID" value="XM_003286593.1"/>
</dbReference>
<feature type="transmembrane region" description="Helical" evidence="10">
    <location>
        <begin position="427"/>
        <end position="445"/>
    </location>
</feature>
<dbReference type="OrthoDB" id="310030at2759"/>
<dbReference type="EMBL" id="GL871015">
    <property type="protein sequence ID" value="EGC36843.1"/>
    <property type="molecule type" value="Genomic_DNA"/>
</dbReference>
<dbReference type="GeneID" id="10504047"/>
<evidence type="ECO:0000256" key="7">
    <source>
        <dbReference type="ARBA" id="ARBA00022824"/>
    </source>
</evidence>
<dbReference type="GO" id="GO:0008250">
    <property type="term" value="C:oligosaccharyltransferase complex"/>
    <property type="evidence" value="ECO:0000318"/>
    <property type="project" value="GO_Central"/>
</dbReference>
<name>F0ZGV5_DICPU</name>
<keyword evidence="9 10" id="KW-0472">Membrane</keyword>
<keyword evidence="7 10" id="KW-0256">Endoplasmic reticulum</keyword>
<organism evidence="11 12">
    <name type="scientific">Dictyostelium purpureum</name>
    <name type="common">Slime mold</name>
    <dbReference type="NCBI Taxonomy" id="5786"/>
    <lineage>
        <taxon>Eukaryota</taxon>
        <taxon>Amoebozoa</taxon>
        <taxon>Evosea</taxon>
        <taxon>Eumycetozoa</taxon>
        <taxon>Dictyostelia</taxon>
        <taxon>Dictyosteliales</taxon>
        <taxon>Dictyosteliaceae</taxon>
        <taxon>Dictyostelium</taxon>
    </lineage>
</organism>
<reference evidence="12" key="1">
    <citation type="journal article" date="2011" name="Genome Biol.">
        <title>Comparative genomics of the social amoebae Dictyostelium discoideum and Dictyostelium purpureum.</title>
        <authorList>
            <consortium name="US DOE Joint Genome Institute (JGI-PGF)"/>
            <person name="Sucgang R."/>
            <person name="Kuo A."/>
            <person name="Tian X."/>
            <person name="Salerno W."/>
            <person name="Parikh A."/>
            <person name="Feasley C.L."/>
            <person name="Dalin E."/>
            <person name="Tu H."/>
            <person name="Huang E."/>
            <person name="Barry K."/>
            <person name="Lindquist E."/>
            <person name="Shapiro H."/>
            <person name="Bruce D."/>
            <person name="Schmutz J."/>
            <person name="Salamov A."/>
            <person name="Fey P."/>
            <person name="Gaudet P."/>
            <person name="Anjard C."/>
            <person name="Babu M.M."/>
            <person name="Basu S."/>
            <person name="Bushmanova Y."/>
            <person name="van der Wel H."/>
            <person name="Katoh-Kurasawa M."/>
            <person name="Dinh C."/>
            <person name="Coutinho P.M."/>
            <person name="Saito T."/>
            <person name="Elias M."/>
            <person name="Schaap P."/>
            <person name="Kay R.R."/>
            <person name="Henrissat B."/>
            <person name="Eichinger L."/>
            <person name="Rivero F."/>
            <person name="Putnam N.H."/>
            <person name="West C.M."/>
            <person name="Loomis W.F."/>
            <person name="Chisholm R.L."/>
            <person name="Shaulsky G."/>
            <person name="Strassmann J.E."/>
            <person name="Queller D.C."/>
            <person name="Kuspa A."/>
            <person name="Grigoriev I.V."/>
        </authorList>
    </citation>
    <scope>NUCLEOTIDE SEQUENCE [LARGE SCALE GENOMIC DNA]</scope>
    <source>
        <strain evidence="12">QSDP1</strain>
    </source>
</reference>
<feature type="signal peptide" evidence="10">
    <location>
        <begin position="1"/>
        <end position="19"/>
    </location>
</feature>
<evidence type="ECO:0000256" key="5">
    <source>
        <dbReference type="ARBA" id="ARBA00022692"/>
    </source>
</evidence>
<evidence type="ECO:0000313" key="12">
    <source>
        <dbReference type="Proteomes" id="UP000001064"/>
    </source>
</evidence>
<evidence type="ECO:0000256" key="8">
    <source>
        <dbReference type="ARBA" id="ARBA00022989"/>
    </source>
</evidence>
<dbReference type="PANTHER" id="PTHR21049:SF0">
    <property type="entry name" value="DOLICHYL-DIPHOSPHOOLIGOSACCHARIDE--PROTEIN GLYCOSYLTRANSFERASE SUBUNIT 1"/>
    <property type="match status" value="1"/>
</dbReference>
<evidence type="ECO:0000256" key="4">
    <source>
        <dbReference type="ARBA" id="ARBA00008905"/>
    </source>
</evidence>
<keyword evidence="12" id="KW-1185">Reference proteome</keyword>
<comment type="similarity">
    <text evidence="4 10">Belongs to the OST1 family.</text>
</comment>
<dbReference type="UniPathway" id="UPA00378"/>
<gene>
    <name evidence="11" type="ORF">DICPUDRAFT_91755</name>
</gene>
<dbReference type="Pfam" id="PF04597">
    <property type="entry name" value="Ribophorin_I"/>
    <property type="match status" value="1"/>
</dbReference>
<comment type="subunit">
    <text evidence="10">Component of the oligosaccharyltransferase (OST) complex.</text>
</comment>